<dbReference type="KEGG" id="nve:5516214"/>
<gene>
    <name evidence="1" type="ORF">NEMVEDRAFT_v1g241143</name>
</gene>
<dbReference type="Proteomes" id="UP000001593">
    <property type="component" value="Unassembled WGS sequence"/>
</dbReference>
<dbReference type="InParanoid" id="A7RWB8"/>
<dbReference type="InterPro" id="IPR023214">
    <property type="entry name" value="HAD_sf"/>
</dbReference>
<dbReference type="AlphaFoldDB" id="A7RWB8"/>
<keyword evidence="2" id="KW-1185">Reference proteome</keyword>
<dbReference type="PhylomeDB" id="A7RWB8"/>
<organism evidence="1 2">
    <name type="scientific">Nematostella vectensis</name>
    <name type="common">Starlet sea anemone</name>
    <dbReference type="NCBI Taxonomy" id="45351"/>
    <lineage>
        <taxon>Eukaryota</taxon>
        <taxon>Metazoa</taxon>
        <taxon>Cnidaria</taxon>
        <taxon>Anthozoa</taxon>
        <taxon>Hexacorallia</taxon>
        <taxon>Actiniaria</taxon>
        <taxon>Edwardsiidae</taxon>
        <taxon>Nematostella</taxon>
    </lineage>
</organism>
<dbReference type="InterPro" id="IPR036412">
    <property type="entry name" value="HAD-like_sf"/>
</dbReference>
<name>A7RWB8_NEMVE</name>
<proteinExistence type="predicted"/>
<dbReference type="eggNOG" id="ENOG502S6KY">
    <property type="taxonomic scope" value="Eukaryota"/>
</dbReference>
<evidence type="ECO:0000313" key="2">
    <source>
        <dbReference type="Proteomes" id="UP000001593"/>
    </source>
</evidence>
<evidence type="ECO:0008006" key="3">
    <source>
        <dbReference type="Google" id="ProtNLM"/>
    </source>
</evidence>
<evidence type="ECO:0000313" key="1">
    <source>
        <dbReference type="EMBL" id="EDO44287.1"/>
    </source>
</evidence>
<sequence>MDKYARMVENLISAGIKLVAVDFDLTILNIHTRGFWQFTSKALVQRVRPCFQEFLSSALSSEKLFVAVVTQSPQVSLVREVLEKALPDCDTTKIEIRGNDGSWKEFKAVPKEGKQQHIESVIHHIQKKFKVKISPINVILLDDDKNNVEVARRCKMSALQIRDDDSLDELLDRRYRTSDV</sequence>
<dbReference type="EMBL" id="DS469546">
    <property type="protein sequence ID" value="EDO44287.1"/>
    <property type="molecule type" value="Genomic_DNA"/>
</dbReference>
<dbReference type="HOGENOM" id="CLU_128413_0_0_1"/>
<dbReference type="OMA" id="IYVQANT"/>
<dbReference type="OrthoDB" id="10054414at2759"/>
<dbReference type="SUPFAM" id="SSF56784">
    <property type="entry name" value="HAD-like"/>
    <property type="match status" value="1"/>
</dbReference>
<accession>A7RWB8</accession>
<dbReference type="Gene3D" id="3.40.50.1000">
    <property type="entry name" value="HAD superfamily/HAD-like"/>
    <property type="match status" value="1"/>
</dbReference>
<reference evidence="1 2" key="1">
    <citation type="journal article" date="2007" name="Science">
        <title>Sea anemone genome reveals ancestral eumetazoan gene repertoire and genomic organization.</title>
        <authorList>
            <person name="Putnam N.H."/>
            <person name="Srivastava M."/>
            <person name="Hellsten U."/>
            <person name="Dirks B."/>
            <person name="Chapman J."/>
            <person name="Salamov A."/>
            <person name="Terry A."/>
            <person name="Shapiro H."/>
            <person name="Lindquist E."/>
            <person name="Kapitonov V.V."/>
            <person name="Jurka J."/>
            <person name="Genikhovich G."/>
            <person name="Grigoriev I.V."/>
            <person name="Lucas S.M."/>
            <person name="Steele R.E."/>
            <person name="Finnerty J.R."/>
            <person name="Technau U."/>
            <person name="Martindale M.Q."/>
            <person name="Rokhsar D.S."/>
        </authorList>
    </citation>
    <scope>NUCLEOTIDE SEQUENCE [LARGE SCALE GENOMIC DNA]</scope>
    <source>
        <strain evidence="2">CH2 X CH6</strain>
    </source>
</reference>
<protein>
    <recommendedName>
        <fullName evidence="3">Magnesium-dependent phosphatase 1</fullName>
    </recommendedName>
</protein>